<reference evidence="2" key="1">
    <citation type="submission" date="2022-10" db="EMBL/GenBank/DDBJ databases">
        <title>The complete genomes of actinobacterial strains from the NBC collection.</title>
        <authorList>
            <person name="Joergensen T.S."/>
            <person name="Alvarez Arevalo M."/>
            <person name="Sterndorff E.B."/>
            <person name="Faurdal D."/>
            <person name="Vuksanovic O."/>
            <person name="Mourched A.-S."/>
            <person name="Charusanti P."/>
            <person name="Shaw S."/>
            <person name="Blin K."/>
            <person name="Weber T."/>
        </authorList>
    </citation>
    <scope>NUCLEOTIDE SEQUENCE</scope>
    <source>
        <strain evidence="2">NBC_00668</strain>
    </source>
</reference>
<keyword evidence="1" id="KW-0812">Transmembrane</keyword>
<dbReference type="EMBL" id="CP109019">
    <property type="protein sequence ID" value="WUT82464.1"/>
    <property type="molecule type" value="Genomic_DNA"/>
</dbReference>
<accession>A0ABZ1XG30</accession>
<dbReference type="RefSeq" id="WP_329397496.1">
    <property type="nucleotide sequence ID" value="NZ_CP109019.1"/>
</dbReference>
<sequence length="176" mass="18563">MTFAARKFTCTPLALTALLGVRHIEAPLTTRRIRVARTASAPRGPRHDRSSARADLTAVAAGAALAVSGAGAVLAYIPLDSPLRAPLGLFFLIAAPAEALFFALRRREPLTRAVASLSGAVLIDLVIAEILANAHVRSVRGEIMAIAVISFLLFLTGTGVNNSTSDRSRKVKNPKT</sequence>
<keyword evidence="1" id="KW-0472">Membrane</keyword>
<feature type="transmembrane region" description="Helical" evidence="1">
    <location>
        <begin position="143"/>
        <end position="160"/>
    </location>
</feature>
<name>A0ABZ1XG30_9ACTN</name>
<dbReference type="Proteomes" id="UP001432060">
    <property type="component" value="Chromosome"/>
</dbReference>
<evidence type="ECO:0008006" key="4">
    <source>
        <dbReference type="Google" id="ProtNLM"/>
    </source>
</evidence>
<evidence type="ECO:0000313" key="3">
    <source>
        <dbReference type="Proteomes" id="UP001432060"/>
    </source>
</evidence>
<keyword evidence="1" id="KW-1133">Transmembrane helix</keyword>
<evidence type="ECO:0000313" key="2">
    <source>
        <dbReference type="EMBL" id="WUT82464.1"/>
    </source>
</evidence>
<protein>
    <recommendedName>
        <fullName evidence="4">Integral membrane protein</fullName>
    </recommendedName>
</protein>
<organism evidence="2 3">
    <name type="scientific">Streptomyces melanogenes</name>
    <dbReference type="NCBI Taxonomy" id="67326"/>
    <lineage>
        <taxon>Bacteria</taxon>
        <taxon>Bacillati</taxon>
        <taxon>Actinomycetota</taxon>
        <taxon>Actinomycetes</taxon>
        <taxon>Kitasatosporales</taxon>
        <taxon>Streptomycetaceae</taxon>
        <taxon>Streptomyces</taxon>
    </lineage>
</organism>
<gene>
    <name evidence="2" type="ORF">OG515_09735</name>
</gene>
<proteinExistence type="predicted"/>
<keyword evidence="3" id="KW-1185">Reference proteome</keyword>
<evidence type="ECO:0000256" key="1">
    <source>
        <dbReference type="SAM" id="Phobius"/>
    </source>
</evidence>
<feature type="transmembrane region" description="Helical" evidence="1">
    <location>
        <begin position="113"/>
        <end position="131"/>
    </location>
</feature>
<feature type="transmembrane region" description="Helical" evidence="1">
    <location>
        <begin position="56"/>
        <end position="79"/>
    </location>
</feature>
<feature type="transmembrane region" description="Helical" evidence="1">
    <location>
        <begin position="85"/>
        <end position="104"/>
    </location>
</feature>